<gene>
    <name evidence="1" type="ORF">IAC47_02715</name>
</gene>
<comment type="caution">
    <text evidence="1">The sequence shown here is derived from an EMBL/GenBank/DDBJ whole genome shotgun (WGS) entry which is preliminary data.</text>
</comment>
<accession>A0A9D1RFI4</accession>
<organism evidence="1 2">
    <name type="scientific">Candidatus Onthomorpha intestinigallinarum</name>
    <dbReference type="NCBI Taxonomy" id="2840880"/>
    <lineage>
        <taxon>Bacteria</taxon>
        <taxon>Pseudomonadati</taxon>
        <taxon>Bacteroidota</taxon>
        <taxon>Bacteroidia</taxon>
        <taxon>Bacteroidales</taxon>
        <taxon>Candidatus Onthomorpha</taxon>
    </lineage>
</organism>
<evidence type="ECO:0000313" key="1">
    <source>
        <dbReference type="EMBL" id="HIW87168.1"/>
    </source>
</evidence>
<name>A0A9D1RFI4_9BACT</name>
<evidence type="ECO:0000313" key="2">
    <source>
        <dbReference type="Proteomes" id="UP000824267"/>
    </source>
</evidence>
<dbReference type="EMBL" id="DXGG01000091">
    <property type="protein sequence ID" value="HIW87168.1"/>
    <property type="molecule type" value="Genomic_DNA"/>
</dbReference>
<reference evidence="1" key="2">
    <citation type="submission" date="2021-04" db="EMBL/GenBank/DDBJ databases">
        <authorList>
            <person name="Gilroy R."/>
        </authorList>
    </citation>
    <scope>NUCLEOTIDE SEQUENCE</scope>
    <source>
        <strain evidence="1">Gambia16-930</strain>
    </source>
</reference>
<proteinExistence type="predicted"/>
<dbReference type="AlphaFoldDB" id="A0A9D1RFI4"/>
<protein>
    <submittedName>
        <fullName evidence="1">Uncharacterized protein</fullName>
    </submittedName>
</protein>
<sequence>MGSNTYSKKLRLNQTSDITSLIERICQDNNINNYFASISVSISYIIDMMKHEFRNEESFVMDFHFEQCVGGVAFGLLCQKPIFEEKRFGMDLHNRPEDCVVSSLTDKIIILSQGKGVELQFYVNGIESELLSNRQKGLKSYVENKAQY</sequence>
<dbReference type="Proteomes" id="UP000824267">
    <property type="component" value="Unassembled WGS sequence"/>
</dbReference>
<reference evidence="1" key="1">
    <citation type="journal article" date="2021" name="PeerJ">
        <title>Extensive microbial diversity within the chicken gut microbiome revealed by metagenomics and culture.</title>
        <authorList>
            <person name="Gilroy R."/>
            <person name="Ravi A."/>
            <person name="Getino M."/>
            <person name="Pursley I."/>
            <person name="Horton D.L."/>
            <person name="Alikhan N.F."/>
            <person name="Baker D."/>
            <person name="Gharbi K."/>
            <person name="Hall N."/>
            <person name="Watson M."/>
            <person name="Adriaenssens E.M."/>
            <person name="Foster-Nyarko E."/>
            <person name="Jarju S."/>
            <person name="Secka A."/>
            <person name="Antonio M."/>
            <person name="Oren A."/>
            <person name="Chaudhuri R.R."/>
            <person name="La Ragione R."/>
            <person name="Hildebrand F."/>
            <person name="Pallen M.J."/>
        </authorList>
    </citation>
    <scope>NUCLEOTIDE SEQUENCE</scope>
    <source>
        <strain evidence="1">Gambia16-930</strain>
    </source>
</reference>